<evidence type="ECO:0000256" key="1">
    <source>
        <dbReference type="SAM" id="Phobius"/>
    </source>
</evidence>
<feature type="transmembrane region" description="Helical" evidence="1">
    <location>
        <begin position="6"/>
        <end position="30"/>
    </location>
</feature>
<comment type="caution">
    <text evidence="2">The sequence shown here is derived from an EMBL/GenBank/DDBJ whole genome shotgun (WGS) entry which is preliminary data.</text>
</comment>
<dbReference type="AlphaFoldDB" id="A0A0E1X9U0"/>
<reference evidence="2 3" key="1">
    <citation type="submission" date="2010-05" db="EMBL/GenBank/DDBJ databases">
        <authorList>
            <person name="Muzny D."/>
            <person name="Qin X."/>
            <person name="Buhay C."/>
            <person name="Dugan-Rocha S."/>
            <person name="Ding Y."/>
            <person name="Chen G."/>
            <person name="Hawes A."/>
            <person name="Holder M."/>
            <person name="Jhangiani S."/>
            <person name="Johnson A."/>
            <person name="Khan Z."/>
            <person name="Li Z."/>
            <person name="Liu W."/>
            <person name="Liu X."/>
            <person name="Perez L."/>
            <person name="Shen H."/>
            <person name="Wang Q."/>
            <person name="Watt J."/>
            <person name="Xi L."/>
            <person name="Xin Y."/>
            <person name="Zhou J."/>
            <person name="Deng J."/>
            <person name="Jiang H."/>
            <person name="Liu Y."/>
            <person name="Qu J."/>
            <person name="Song X.-Z."/>
            <person name="Zhang L."/>
            <person name="Villasana D."/>
            <person name="Johnson A."/>
            <person name="Liu J."/>
            <person name="Liyanage D."/>
            <person name="Lorensuhewa L."/>
            <person name="Robinson T."/>
            <person name="Song A."/>
            <person name="Song B.-B."/>
            <person name="Dinh H."/>
            <person name="Thornton R."/>
            <person name="Coyle M."/>
            <person name="Francisco L."/>
            <person name="Jackson L."/>
            <person name="Javaid M."/>
            <person name="Korchina V."/>
            <person name="Kovar C."/>
            <person name="Mata R."/>
            <person name="Mathew T."/>
            <person name="Ngo R."/>
            <person name="Nguyen L."/>
            <person name="Nguyen N."/>
            <person name="Okwuonu G."/>
            <person name="Ongeri F."/>
            <person name="Pham C."/>
            <person name="Simmons D."/>
            <person name="Wilczek-Boney K."/>
            <person name="Hale W."/>
            <person name="Jakkamsetti A."/>
            <person name="Pham P."/>
            <person name="Ruth R."/>
            <person name="San Lucas F."/>
            <person name="Warren J."/>
            <person name="Zhang J."/>
            <person name="Zhao Z."/>
            <person name="Zhou C."/>
            <person name="Zhu D."/>
            <person name="Lee S."/>
            <person name="Bess C."/>
            <person name="Blankenburg K."/>
            <person name="Forbes L."/>
            <person name="Fu Q."/>
            <person name="Gubbala S."/>
            <person name="Hirani K."/>
            <person name="Jayaseelan J.C."/>
            <person name="Lara F."/>
            <person name="Munidasa M."/>
            <person name="Palculict T."/>
            <person name="Patil S."/>
            <person name="Pu L.-L."/>
            <person name="Saada N."/>
            <person name="Tang L."/>
            <person name="Weissenberger G."/>
            <person name="Zhu Y."/>
            <person name="Hemphill L."/>
            <person name="Shang Y."/>
            <person name="Youmans B."/>
            <person name="Ayvaz T."/>
            <person name="Ross M."/>
            <person name="Santibanez J."/>
            <person name="Aqrawi P."/>
            <person name="Gross S."/>
            <person name="Joshi V."/>
            <person name="Fowler G."/>
            <person name="Nazareth L."/>
            <person name="Reid J."/>
            <person name="Worley K."/>
            <person name="Petrosino J."/>
            <person name="Highlander S."/>
            <person name="Gibbs R."/>
        </authorList>
    </citation>
    <scope>NUCLEOTIDE SEQUENCE [LARGE SCALE GENOMIC DNA]</scope>
    <source>
        <strain evidence="2 3">MN8</strain>
    </source>
</reference>
<protein>
    <submittedName>
        <fullName evidence="2">Uncharacterized protein</fullName>
    </submittedName>
</protein>
<gene>
    <name evidence="2" type="ORF">HMPREF0769_11555</name>
</gene>
<keyword evidence="1" id="KW-0812">Transmembrane</keyword>
<proteinExistence type="predicted"/>
<dbReference type="EMBL" id="ACJA02000003">
    <property type="protein sequence ID" value="EFH95345.1"/>
    <property type="molecule type" value="Genomic_DNA"/>
</dbReference>
<dbReference type="Proteomes" id="UP000003455">
    <property type="component" value="Chromosome"/>
</dbReference>
<dbReference type="HOGENOM" id="CLU_3258075_0_0_9"/>
<organism evidence="2 3">
    <name type="scientific">Staphylococcus aureus subsp. aureus MN8</name>
    <dbReference type="NCBI Taxonomy" id="548470"/>
    <lineage>
        <taxon>Bacteria</taxon>
        <taxon>Bacillati</taxon>
        <taxon>Bacillota</taxon>
        <taxon>Bacilli</taxon>
        <taxon>Bacillales</taxon>
        <taxon>Staphylococcaceae</taxon>
        <taxon>Staphylococcus</taxon>
    </lineage>
</organism>
<name>A0A0E1X9U0_STAAU</name>
<keyword evidence="1" id="KW-0472">Membrane</keyword>
<accession>A0A0E1X9U0</accession>
<keyword evidence="1" id="KW-1133">Transmembrane helix</keyword>
<sequence>MPYFIFILILILSFQFSQMNFKIGIILYDIKDMRKDVLRSDK</sequence>
<evidence type="ECO:0000313" key="2">
    <source>
        <dbReference type="EMBL" id="EFH95345.1"/>
    </source>
</evidence>
<evidence type="ECO:0000313" key="3">
    <source>
        <dbReference type="Proteomes" id="UP000003455"/>
    </source>
</evidence>